<name>A0A809S633_9BACT</name>
<dbReference type="CDD" id="cd14820">
    <property type="entry name" value="TRAX"/>
    <property type="match status" value="1"/>
</dbReference>
<dbReference type="KEGG" id="npy:NPRO_20810"/>
<dbReference type="SUPFAM" id="SSF74784">
    <property type="entry name" value="Translin"/>
    <property type="match status" value="1"/>
</dbReference>
<feature type="coiled-coil region" evidence="1">
    <location>
        <begin position="1"/>
        <end position="61"/>
    </location>
</feature>
<reference evidence="2" key="1">
    <citation type="journal article" name="DNA Res.">
        <title>The physiological potential of anammox bacteria as revealed by their core genome structure.</title>
        <authorList>
            <person name="Okubo T."/>
            <person name="Toyoda A."/>
            <person name="Fukuhara K."/>
            <person name="Uchiyama I."/>
            <person name="Harigaya Y."/>
            <person name="Kuroiwa M."/>
            <person name="Suzuki T."/>
            <person name="Murakami Y."/>
            <person name="Suwa Y."/>
            <person name="Takami H."/>
        </authorList>
    </citation>
    <scope>NUCLEOTIDE SEQUENCE</scope>
    <source>
        <strain evidence="2">317325-2</strain>
    </source>
</reference>
<dbReference type="EMBL" id="AP021858">
    <property type="protein sequence ID" value="BBO24486.1"/>
    <property type="molecule type" value="Genomic_DNA"/>
</dbReference>
<evidence type="ECO:0000256" key="1">
    <source>
        <dbReference type="SAM" id="Coils"/>
    </source>
</evidence>
<dbReference type="AlphaFoldDB" id="A0A809S633"/>
<organism evidence="2 3">
    <name type="scientific">Candidatus Nitrosymbiomonas proteolyticus</name>
    <dbReference type="NCBI Taxonomy" id="2608984"/>
    <lineage>
        <taxon>Bacteria</taxon>
        <taxon>Bacillati</taxon>
        <taxon>Armatimonadota</taxon>
        <taxon>Armatimonadota incertae sedis</taxon>
        <taxon>Candidatus Nitrosymbiomonas</taxon>
    </lineage>
</organism>
<dbReference type="GO" id="GO:0043565">
    <property type="term" value="F:sequence-specific DNA binding"/>
    <property type="evidence" value="ECO:0007669"/>
    <property type="project" value="InterPro"/>
</dbReference>
<dbReference type="PANTHER" id="PTHR10741">
    <property type="entry name" value="TRANSLIN AND TRANSLIN ASSOCIATED PROTEIN X"/>
    <property type="match status" value="1"/>
</dbReference>
<evidence type="ECO:0000313" key="3">
    <source>
        <dbReference type="Proteomes" id="UP000662873"/>
    </source>
</evidence>
<dbReference type="InterPro" id="IPR002848">
    <property type="entry name" value="Translin_fam"/>
</dbReference>
<keyword evidence="1" id="KW-0175">Coiled coil</keyword>
<dbReference type="InterPro" id="IPR036081">
    <property type="entry name" value="Translin_sf"/>
</dbReference>
<evidence type="ECO:0000313" key="2">
    <source>
        <dbReference type="EMBL" id="BBO24486.1"/>
    </source>
</evidence>
<proteinExistence type="predicted"/>
<sequence length="210" mass="23286">MSTWEKTAEELRDQAQAMHEAREIGLKASRAAIQFSARSIRHVHRRQYEKAEELLAEAKGAICSAQESLAPFPNIYYAGFLHDGEKEVVEAASVLSIARGSGFPTPSELGVMPMSFLNGMGEAASECRRFALDRMRAGDLVEASRILDAMEAVYEELITFDYSDAMTGGLRRTTDALRAVVERTRSDLTATTSQHELVEELKRTREALGK</sequence>
<dbReference type="Gene3D" id="1.20.58.2140">
    <property type="match status" value="1"/>
</dbReference>
<dbReference type="Proteomes" id="UP000662873">
    <property type="component" value="Chromosome"/>
</dbReference>
<accession>A0A809S633</accession>
<protein>
    <submittedName>
        <fullName evidence="2">Haloacid dehalogenase</fullName>
    </submittedName>
</protein>
<gene>
    <name evidence="2" type="ORF">NPRO_20810</name>
</gene>